<dbReference type="AlphaFoldDB" id="A0A9X4AM03"/>
<sequence>MKKNKNKSTFSFHIFSQNLKPLYKRGTLLILSVTVLFFLIGILTTVKPAYRLSSNTINEWTRQIQGSSFFYLLGFENRLFMKAFPGDIEPLNLSEVTFQLVTSLKPSDPRSLLGRELPGFYENSKIVVAGEGTTYQTLPIESAAPLDVVLEDRAATVPDEEELAGNDQNKESKDQPTTDGKDVVYIYNTHNRESFLPYLPEGTTPDEAHSAEVNITNVSDRLAQSLEDNGIGSSVSNSDIMALLNEKNMDYAESYTASKSVLKQALSANKDIQFVFDLHRDSQPKETTTKTIDGKKYARLFFVIGGDNPNYEKNLKIATDLDNKLQDKYPGLSRGVITKEGKGTNGVFNQDLSENAVTIEFGGVENKMEELYRTADVLAEIFSDYYWQAEKVQANP</sequence>
<dbReference type="InterPro" id="IPR010897">
    <property type="entry name" value="Spore_II_P"/>
</dbReference>
<organism evidence="3 4">
    <name type="scientific">Terrihalobacillus insolitus</name>
    <dbReference type="NCBI Taxonomy" id="2950438"/>
    <lineage>
        <taxon>Bacteria</taxon>
        <taxon>Bacillati</taxon>
        <taxon>Bacillota</taxon>
        <taxon>Bacilli</taxon>
        <taxon>Bacillales</taxon>
        <taxon>Bacillaceae</taxon>
        <taxon>Terrihalobacillus</taxon>
    </lineage>
</organism>
<keyword evidence="2" id="KW-1133">Transmembrane helix</keyword>
<keyword evidence="4" id="KW-1185">Reference proteome</keyword>
<protein>
    <submittedName>
        <fullName evidence="3">Stage II sporulation protein P</fullName>
    </submittedName>
</protein>
<evidence type="ECO:0000256" key="2">
    <source>
        <dbReference type="SAM" id="Phobius"/>
    </source>
</evidence>
<evidence type="ECO:0000256" key="1">
    <source>
        <dbReference type="SAM" id="MobiDB-lite"/>
    </source>
</evidence>
<name>A0A9X4AM03_9BACI</name>
<evidence type="ECO:0000313" key="3">
    <source>
        <dbReference type="EMBL" id="MDC3424912.1"/>
    </source>
</evidence>
<evidence type="ECO:0000313" key="4">
    <source>
        <dbReference type="Proteomes" id="UP001145050"/>
    </source>
</evidence>
<keyword evidence="2" id="KW-0812">Transmembrane</keyword>
<feature type="region of interest" description="Disordered" evidence="1">
    <location>
        <begin position="158"/>
        <end position="180"/>
    </location>
</feature>
<dbReference type="EMBL" id="JAMQKB010000009">
    <property type="protein sequence ID" value="MDC3424912.1"/>
    <property type="molecule type" value="Genomic_DNA"/>
</dbReference>
<feature type="compositionally biased region" description="Basic and acidic residues" evidence="1">
    <location>
        <begin position="168"/>
        <end position="180"/>
    </location>
</feature>
<dbReference type="Proteomes" id="UP001145050">
    <property type="component" value="Unassembled WGS sequence"/>
</dbReference>
<dbReference type="NCBIfam" id="TIGR02867">
    <property type="entry name" value="spore_II_P"/>
    <property type="match status" value="1"/>
</dbReference>
<keyword evidence="2" id="KW-0472">Membrane</keyword>
<comment type="caution">
    <text evidence="3">The sequence shown here is derived from an EMBL/GenBank/DDBJ whole genome shotgun (WGS) entry which is preliminary data.</text>
</comment>
<dbReference type="Pfam" id="PF07454">
    <property type="entry name" value="SpoIIP"/>
    <property type="match status" value="1"/>
</dbReference>
<dbReference type="RefSeq" id="WP_272436718.1">
    <property type="nucleotide sequence ID" value="NZ_JAMQKB010000009.1"/>
</dbReference>
<reference evidence="3" key="1">
    <citation type="submission" date="2022-06" db="EMBL/GenBank/DDBJ databases">
        <title>Aquibacillus sp. a new bacterium isolated from soil saline samples.</title>
        <authorList>
            <person name="Galisteo C."/>
            <person name="De La Haba R."/>
            <person name="Sanchez-Porro C."/>
            <person name="Ventosa A."/>
        </authorList>
    </citation>
    <scope>NUCLEOTIDE SEQUENCE</scope>
    <source>
        <strain evidence="3">3ASR75-11</strain>
    </source>
</reference>
<proteinExistence type="predicted"/>
<gene>
    <name evidence="3" type="ORF">NC797_10360</name>
</gene>
<feature type="transmembrane region" description="Helical" evidence="2">
    <location>
        <begin position="26"/>
        <end position="46"/>
    </location>
</feature>
<accession>A0A9X4AM03</accession>